<organism evidence="2 3">
    <name type="scientific">Daldinia eschscholtzii</name>
    <dbReference type="NCBI Taxonomy" id="292717"/>
    <lineage>
        <taxon>Eukaryota</taxon>
        <taxon>Fungi</taxon>
        <taxon>Dikarya</taxon>
        <taxon>Ascomycota</taxon>
        <taxon>Pezizomycotina</taxon>
        <taxon>Sordariomycetes</taxon>
        <taxon>Xylariomycetidae</taxon>
        <taxon>Xylariales</taxon>
        <taxon>Hypoxylaceae</taxon>
        <taxon>Daldinia</taxon>
    </lineage>
</organism>
<feature type="region of interest" description="Disordered" evidence="1">
    <location>
        <begin position="117"/>
        <end position="143"/>
    </location>
</feature>
<sequence length="155" mass="17614">MPKLPRSRQTLSRMNNLNDLLEEHLSRRNQVFYAFGIGVGNYESSTSGAWTVVSLYIHGIVDRNRAIEALGSLEHDINSKLQLDQRPERLEFYLEDDSPSNAYRARSRRIAGTLSANDAVRQMGTVEPTDGERTRPGTPRPDMEEVTRQVINIEL</sequence>
<dbReference type="Proteomes" id="UP001369815">
    <property type="component" value="Unassembled WGS sequence"/>
</dbReference>
<name>A0AAX6MIA7_9PEZI</name>
<protein>
    <submittedName>
        <fullName evidence="2">Uncharacterized protein</fullName>
    </submittedName>
</protein>
<dbReference type="EMBL" id="JBANMG010000006">
    <property type="protein sequence ID" value="KAK6952186.1"/>
    <property type="molecule type" value="Genomic_DNA"/>
</dbReference>
<dbReference type="AlphaFoldDB" id="A0AAX6MIA7"/>
<reference evidence="2 3" key="1">
    <citation type="journal article" date="2024" name="Front Chem Biol">
        <title>Unveiling the potential of Daldinia eschscholtzii MFLUCC 19-0629 through bioactivity and bioinformatics studies for enhanced sustainable agriculture production.</title>
        <authorList>
            <person name="Brooks S."/>
            <person name="Weaver J.A."/>
            <person name="Klomchit A."/>
            <person name="Alharthi S.A."/>
            <person name="Onlamun T."/>
            <person name="Nurani R."/>
            <person name="Vong T.K."/>
            <person name="Alberti F."/>
            <person name="Greco C."/>
        </authorList>
    </citation>
    <scope>NUCLEOTIDE SEQUENCE [LARGE SCALE GENOMIC DNA]</scope>
    <source>
        <strain evidence="2">MFLUCC 19-0629</strain>
    </source>
</reference>
<proteinExistence type="predicted"/>
<evidence type="ECO:0000256" key="1">
    <source>
        <dbReference type="SAM" id="MobiDB-lite"/>
    </source>
</evidence>
<comment type="caution">
    <text evidence="2">The sequence shown here is derived from an EMBL/GenBank/DDBJ whole genome shotgun (WGS) entry which is preliminary data.</text>
</comment>
<evidence type="ECO:0000313" key="2">
    <source>
        <dbReference type="EMBL" id="KAK6952186.1"/>
    </source>
</evidence>
<gene>
    <name evidence="2" type="ORF">Daesc_006719</name>
</gene>
<accession>A0AAX6MIA7</accession>
<keyword evidence="3" id="KW-1185">Reference proteome</keyword>
<evidence type="ECO:0000313" key="3">
    <source>
        <dbReference type="Proteomes" id="UP001369815"/>
    </source>
</evidence>
<feature type="compositionally biased region" description="Basic and acidic residues" evidence="1">
    <location>
        <begin position="130"/>
        <end position="143"/>
    </location>
</feature>